<dbReference type="EMBL" id="JBJUIK010000013">
    <property type="protein sequence ID" value="KAL3506282.1"/>
    <property type="molecule type" value="Genomic_DNA"/>
</dbReference>
<gene>
    <name evidence="3" type="ORF">ACH5RR_031664</name>
</gene>
<keyword evidence="2" id="KW-0472">Membrane</keyword>
<reference evidence="3 4" key="1">
    <citation type="submission" date="2024-11" db="EMBL/GenBank/DDBJ databases">
        <title>A near-complete genome assembly of Cinchona calisaya.</title>
        <authorList>
            <person name="Lian D.C."/>
            <person name="Zhao X.W."/>
            <person name="Wei L."/>
        </authorList>
    </citation>
    <scope>NUCLEOTIDE SEQUENCE [LARGE SCALE GENOMIC DNA]</scope>
    <source>
        <tissue evidence="3">Nenye</tissue>
    </source>
</reference>
<dbReference type="PANTHER" id="PTHR35719:SF2">
    <property type="entry name" value="ABC TRANSMEMBRANE TYPE-1 DOMAIN-CONTAINING PROTEIN"/>
    <property type="match status" value="1"/>
</dbReference>
<evidence type="ECO:0000256" key="2">
    <source>
        <dbReference type="SAM" id="Phobius"/>
    </source>
</evidence>
<dbReference type="PANTHER" id="PTHR35719">
    <property type="entry name" value="OS01G0680600 PROTEIN"/>
    <property type="match status" value="1"/>
</dbReference>
<keyword evidence="2" id="KW-0812">Transmembrane</keyword>
<evidence type="ECO:0000256" key="1">
    <source>
        <dbReference type="SAM" id="MobiDB-lite"/>
    </source>
</evidence>
<dbReference type="AlphaFoldDB" id="A0ABD2YKB7"/>
<feature type="region of interest" description="Disordered" evidence="1">
    <location>
        <begin position="253"/>
        <end position="282"/>
    </location>
</feature>
<dbReference type="Proteomes" id="UP001630127">
    <property type="component" value="Unassembled WGS sequence"/>
</dbReference>
<organism evidence="3 4">
    <name type="scientific">Cinchona calisaya</name>
    <dbReference type="NCBI Taxonomy" id="153742"/>
    <lineage>
        <taxon>Eukaryota</taxon>
        <taxon>Viridiplantae</taxon>
        <taxon>Streptophyta</taxon>
        <taxon>Embryophyta</taxon>
        <taxon>Tracheophyta</taxon>
        <taxon>Spermatophyta</taxon>
        <taxon>Magnoliopsida</taxon>
        <taxon>eudicotyledons</taxon>
        <taxon>Gunneridae</taxon>
        <taxon>Pentapetalae</taxon>
        <taxon>asterids</taxon>
        <taxon>lamiids</taxon>
        <taxon>Gentianales</taxon>
        <taxon>Rubiaceae</taxon>
        <taxon>Cinchonoideae</taxon>
        <taxon>Cinchoneae</taxon>
        <taxon>Cinchona</taxon>
    </lineage>
</organism>
<feature type="compositionally biased region" description="Low complexity" evidence="1">
    <location>
        <begin position="255"/>
        <end position="271"/>
    </location>
</feature>
<evidence type="ECO:0000313" key="3">
    <source>
        <dbReference type="EMBL" id="KAL3506282.1"/>
    </source>
</evidence>
<evidence type="ECO:0000313" key="4">
    <source>
        <dbReference type="Proteomes" id="UP001630127"/>
    </source>
</evidence>
<protein>
    <submittedName>
        <fullName evidence="3">Uncharacterized protein</fullName>
    </submittedName>
</protein>
<sequence length="308" mass="35362">MNTTNTTCRLLLLHPYHSPSPPPLVILHHHHHLHREQPPQENCPPPLQLTTTTTTTISTCNHHHLLLLQTLHICRSRRWDSNAESFRKQNFNYYDFDDADDDDTNENDDSLEQWSEVLEDYIDSIWIFKVFRSYGWLFPFILISILLATGLKAFLMALALPIGQSTFSFAIQRMWGGKENRPKRKTKTKYRSRARFSRTAKGMKERRVGTQGKKKAKMGYQSWVPGLDDSNDPVAKNGPTFGGWDELVSGREFDVGSSSSSGQWVDSSQKSPSEKSRSSMRTRETDAPLLLRLLIAVFPFLGSWTKMF</sequence>
<name>A0ABD2YKB7_9GENT</name>
<keyword evidence="4" id="KW-1185">Reference proteome</keyword>
<feature type="transmembrane region" description="Helical" evidence="2">
    <location>
        <begin position="134"/>
        <end position="151"/>
    </location>
</feature>
<feature type="compositionally biased region" description="Basic and acidic residues" evidence="1">
    <location>
        <begin position="272"/>
        <end position="282"/>
    </location>
</feature>
<comment type="caution">
    <text evidence="3">The sequence shown here is derived from an EMBL/GenBank/DDBJ whole genome shotgun (WGS) entry which is preliminary data.</text>
</comment>
<accession>A0ABD2YKB7</accession>
<proteinExistence type="predicted"/>
<keyword evidence="2" id="KW-1133">Transmembrane helix</keyword>